<keyword evidence="2" id="KW-1185">Reference proteome</keyword>
<protein>
    <submittedName>
        <fullName evidence="1">CLUMA_CG004319, isoform A</fullName>
    </submittedName>
</protein>
<proteinExistence type="predicted"/>
<gene>
    <name evidence="1" type="ORF">CLUMA_CG004319</name>
</gene>
<dbReference type="AlphaFoldDB" id="A0A1J1HWW2"/>
<accession>A0A1J1HWW2</accession>
<sequence>MNNIRGKNGINITTTWYCSIETLKFHDKSTHKSANKRSQSTFDFTYKNLFAIIIQLWVESFCYPPNINDSIVSMHSA</sequence>
<dbReference type="EMBL" id="CVRI01000020">
    <property type="protein sequence ID" value="CRK90617.1"/>
    <property type="molecule type" value="Genomic_DNA"/>
</dbReference>
<evidence type="ECO:0000313" key="2">
    <source>
        <dbReference type="Proteomes" id="UP000183832"/>
    </source>
</evidence>
<name>A0A1J1HWW2_9DIPT</name>
<dbReference type="Proteomes" id="UP000183832">
    <property type="component" value="Unassembled WGS sequence"/>
</dbReference>
<evidence type="ECO:0000313" key="1">
    <source>
        <dbReference type="EMBL" id="CRK90617.1"/>
    </source>
</evidence>
<reference evidence="1 2" key="1">
    <citation type="submission" date="2015-04" db="EMBL/GenBank/DDBJ databases">
        <authorList>
            <person name="Syromyatnikov M.Y."/>
            <person name="Popov V.N."/>
        </authorList>
    </citation>
    <scope>NUCLEOTIDE SEQUENCE [LARGE SCALE GENOMIC DNA]</scope>
</reference>
<organism evidence="1 2">
    <name type="scientific">Clunio marinus</name>
    <dbReference type="NCBI Taxonomy" id="568069"/>
    <lineage>
        <taxon>Eukaryota</taxon>
        <taxon>Metazoa</taxon>
        <taxon>Ecdysozoa</taxon>
        <taxon>Arthropoda</taxon>
        <taxon>Hexapoda</taxon>
        <taxon>Insecta</taxon>
        <taxon>Pterygota</taxon>
        <taxon>Neoptera</taxon>
        <taxon>Endopterygota</taxon>
        <taxon>Diptera</taxon>
        <taxon>Nematocera</taxon>
        <taxon>Chironomoidea</taxon>
        <taxon>Chironomidae</taxon>
        <taxon>Clunio</taxon>
    </lineage>
</organism>